<feature type="transmembrane region" description="Helical" evidence="2">
    <location>
        <begin position="7"/>
        <end position="28"/>
    </location>
</feature>
<feature type="region of interest" description="Disordered" evidence="1">
    <location>
        <begin position="155"/>
        <end position="239"/>
    </location>
</feature>
<feature type="compositionally biased region" description="Pro residues" evidence="1">
    <location>
        <begin position="178"/>
        <end position="192"/>
    </location>
</feature>
<keyword evidence="4" id="KW-1185">Reference proteome</keyword>
<feature type="compositionally biased region" description="Low complexity" evidence="1">
    <location>
        <begin position="193"/>
        <end position="202"/>
    </location>
</feature>
<accession>A0ABN3K8A2</accession>
<feature type="compositionally biased region" description="Low complexity" evidence="1">
    <location>
        <begin position="163"/>
        <end position="177"/>
    </location>
</feature>
<keyword evidence="2" id="KW-0472">Membrane</keyword>
<proteinExistence type="predicted"/>
<evidence type="ECO:0000256" key="2">
    <source>
        <dbReference type="SAM" id="Phobius"/>
    </source>
</evidence>
<dbReference type="EMBL" id="BAAARW010000038">
    <property type="protein sequence ID" value="GAA2451818.1"/>
    <property type="molecule type" value="Genomic_DNA"/>
</dbReference>
<protein>
    <submittedName>
        <fullName evidence="3">Uncharacterized protein</fullName>
    </submittedName>
</protein>
<gene>
    <name evidence="3" type="ORF">GCM10010191_82600</name>
</gene>
<feature type="transmembrane region" description="Helical" evidence="2">
    <location>
        <begin position="72"/>
        <end position="91"/>
    </location>
</feature>
<keyword evidence="2" id="KW-0812">Transmembrane</keyword>
<comment type="caution">
    <text evidence="3">The sequence shown here is derived from an EMBL/GenBank/DDBJ whole genome shotgun (WGS) entry which is preliminary data.</text>
</comment>
<name>A0ABN3K8A2_9ACTN</name>
<feature type="transmembrane region" description="Helical" evidence="2">
    <location>
        <begin position="111"/>
        <end position="134"/>
    </location>
</feature>
<dbReference type="RefSeq" id="WP_344596759.1">
    <property type="nucleotide sequence ID" value="NZ_BAAARW010000038.1"/>
</dbReference>
<feature type="compositionally biased region" description="Basic and acidic residues" evidence="1">
    <location>
        <begin position="230"/>
        <end position="239"/>
    </location>
</feature>
<keyword evidence="2" id="KW-1133">Transmembrane helix</keyword>
<feature type="transmembrane region" description="Helical" evidence="2">
    <location>
        <begin position="48"/>
        <end position="65"/>
    </location>
</feature>
<dbReference type="Proteomes" id="UP001501231">
    <property type="component" value="Unassembled WGS sequence"/>
</dbReference>
<evidence type="ECO:0000313" key="3">
    <source>
        <dbReference type="EMBL" id="GAA2451818.1"/>
    </source>
</evidence>
<evidence type="ECO:0000256" key="1">
    <source>
        <dbReference type="SAM" id="MobiDB-lite"/>
    </source>
</evidence>
<evidence type="ECO:0000313" key="4">
    <source>
        <dbReference type="Proteomes" id="UP001501231"/>
    </source>
</evidence>
<organism evidence="3 4">
    <name type="scientific">Actinomadura vinacea</name>
    <dbReference type="NCBI Taxonomy" id="115336"/>
    <lineage>
        <taxon>Bacteria</taxon>
        <taxon>Bacillati</taxon>
        <taxon>Actinomycetota</taxon>
        <taxon>Actinomycetes</taxon>
        <taxon>Streptosporangiales</taxon>
        <taxon>Thermomonosporaceae</taxon>
        <taxon>Actinomadura</taxon>
    </lineage>
</organism>
<reference evidence="3 4" key="1">
    <citation type="journal article" date="2019" name="Int. J. Syst. Evol. Microbiol.">
        <title>The Global Catalogue of Microorganisms (GCM) 10K type strain sequencing project: providing services to taxonomists for standard genome sequencing and annotation.</title>
        <authorList>
            <consortium name="The Broad Institute Genomics Platform"/>
            <consortium name="The Broad Institute Genome Sequencing Center for Infectious Disease"/>
            <person name="Wu L."/>
            <person name="Ma J."/>
        </authorList>
    </citation>
    <scope>NUCLEOTIDE SEQUENCE [LARGE SCALE GENOMIC DNA]</scope>
    <source>
        <strain evidence="3 4">JCM 3325</strain>
    </source>
</reference>
<sequence>MSSGARHGLGVVIGLIVTPLIAVSIGYGMDRSADSARNFLQPPWSERLIPIVLFLFAGLLLGLVMGSRLSPLAALIPGAVYTGAGLLWLVAPRFSLRHTSDLLPNELSRGYVTLGAYGVLALLGVALLVSGLPLSRWRAAQGSIGPSRYAAPMGPAPMGPAGPGMAPQGFQPQGAAPFAPPSGSPTPPPPAGAVPYGAGAETPEPPSPGSPKPAQEKQQPGEWTQMYGGDDLRGGQDGR</sequence>